<evidence type="ECO:0000313" key="10">
    <source>
        <dbReference type="Proteomes" id="UP000054217"/>
    </source>
</evidence>
<keyword evidence="2 7" id="KW-0067">ATP-binding</keyword>
<dbReference type="CDD" id="cd01171">
    <property type="entry name" value="YXKO-related"/>
    <property type="match status" value="1"/>
</dbReference>
<organism evidence="9 10">
    <name type="scientific">Pisolithus tinctorius Marx 270</name>
    <dbReference type="NCBI Taxonomy" id="870435"/>
    <lineage>
        <taxon>Eukaryota</taxon>
        <taxon>Fungi</taxon>
        <taxon>Dikarya</taxon>
        <taxon>Basidiomycota</taxon>
        <taxon>Agaricomycotina</taxon>
        <taxon>Agaricomycetes</taxon>
        <taxon>Agaricomycetidae</taxon>
        <taxon>Boletales</taxon>
        <taxon>Sclerodermatineae</taxon>
        <taxon>Pisolithaceae</taxon>
        <taxon>Pisolithus</taxon>
    </lineage>
</organism>
<feature type="binding site" evidence="7">
    <location>
        <begin position="164"/>
        <end position="170"/>
    </location>
    <ligand>
        <name>(6S)-NADPHX</name>
        <dbReference type="ChEBI" id="CHEBI:64076"/>
    </ligand>
</feature>
<dbReference type="InterPro" id="IPR017953">
    <property type="entry name" value="Carbohydrate_kinase_pred_CS"/>
</dbReference>
<keyword evidence="10" id="KW-1185">Reference proteome</keyword>
<name>A0A0C3KM86_PISTI</name>
<dbReference type="SUPFAM" id="SSF53613">
    <property type="entry name" value="Ribokinase-like"/>
    <property type="match status" value="1"/>
</dbReference>
<reference evidence="9 10" key="1">
    <citation type="submission" date="2014-04" db="EMBL/GenBank/DDBJ databases">
        <authorList>
            <consortium name="DOE Joint Genome Institute"/>
            <person name="Kuo A."/>
            <person name="Kohler A."/>
            <person name="Costa M.D."/>
            <person name="Nagy L.G."/>
            <person name="Floudas D."/>
            <person name="Copeland A."/>
            <person name="Barry K.W."/>
            <person name="Cichocki N."/>
            <person name="Veneault-Fourrey C."/>
            <person name="LaButti K."/>
            <person name="Lindquist E.A."/>
            <person name="Lipzen A."/>
            <person name="Lundell T."/>
            <person name="Morin E."/>
            <person name="Murat C."/>
            <person name="Sun H."/>
            <person name="Tunlid A."/>
            <person name="Henrissat B."/>
            <person name="Grigoriev I.V."/>
            <person name="Hibbett D.S."/>
            <person name="Martin F."/>
            <person name="Nordberg H.P."/>
            <person name="Cantor M.N."/>
            <person name="Hua S.X."/>
        </authorList>
    </citation>
    <scope>NUCLEOTIDE SEQUENCE [LARGE SCALE GENOMIC DNA]</scope>
    <source>
        <strain evidence="9 10">Marx 270</strain>
    </source>
</reference>
<reference evidence="10" key="2">
    <citation type="submission" date="2015-01" db="EMBL/GenBank/DDBJ databases">
        <title>Evolutionary Origins and Diversification of the Mycorrhizal Mutualists.</title>
        <authorList>
            <consortium name="DOE Joint Genome Institute"/>
            <consortium name="Mycorrhizal Genomics Consortium"/>
            <person name="Kohler A."/>
            <person name="Kuo A."/>
            <person name="Nagy L.G."/>
            <person name="Floudas D."/>
            <person name="Copeland A."/>
            <person name="Barry K.W."/>
            <person name="Cichocki N."/>
            <person name="Veneault-Fourrey C."/>
            <person name="LaButti K."/>
            <person name="Lindquist E.A."/>
            <person name="Lipzen A."/>
            <person name="Lundell T."/>
            <person name="Morin E."/>
            <person name="Murat C."/>
            <person name="Riley R."/>
            <person name="Ohm R."/>
            <person name="Sun H."/>
            <person name="Tunlid A."/>
            <person name="Henrissat B."/>
            <person name="Grigoriev I.V."/>
            <person name="Hibbett D.S."/>
            <person name="Martin F."/>
        </authorList>
    </citation>
    <scope>NUCLEOTIDE SEQUENCE [LARGE SCALE GENOMIC DNA]</scope>
    <source>
        <strain evidence="10">Marx 270</strain>
    </source>
</reference>
<dbReference type="EMBL" id="KN831951">
    <property type="protein sequence ID" value="KIO10727.1"/>
    <property type="molecule type" value="Genomic_DNA"/>
</dbReference>
<evidence type="ECO:0000256" key="1">
    <source>
        <dbReference type="ARBA" id="ARBA00022741"/>
    </source>
</evidence>
<comment type="subcellular location">
    <subcellularLocation>
        <location evidence="7">Cytoplasm</location>
    </subcellularLocation>
</comment>
<protein>
    <recommendedName>
        <fullName evidence="7">ATP-dependent (S)-NAD(P)H-hydrate dehydratase</fullName>
        <ecNumber evidence="7">4.2.1.93</ecNumber>
    </recommendedName>
    <alternativeName>
        <fullName evidence="7">ATP-dependent NAD(P)HX dehydratase</fullName>
    </alternativeName>
</protein>
<keyword evidence="3" id="KW-0521">NADP</keyword>
<keyword evidence="5 7" id="KW-0456">Lyase</keyword>
<dbReference type="InParanoid" id="A0A0C3KM86"/>
<feature type="binding site" evidence="7">
    <location>
        <begin position="203"/>
        <end position="207"/>
    </location>
    <ligand>
        <name>ATP</name>
        <dbReference type="ChEBI" id="CHEBI:30616"/>
    </ligand>
</feature>
<keyword evidence="1 7" id="KW-0547">Nucleotide-binding</keyword>
<dbReference type="AlphaFoldDB" id="A0A0C3KM86"/>
<feature type="binding site" evidence="7">
    <location>
        <begin position="246"/>
        <end position="255"/>
    </location>
    <ligand>
        <name>ATP</name>
        <dbReference type="ChEBI" id="CHEBI:30616"/>
    </ligand>
</feature>
<dbReference type="InterPro" id="IPR029056">
    <property type="entry name" value="Ribokinase-like"/>
</dbReference>
<dbReference type="GO" id="GO:0046496">
    <property type="term" value="P:nicotinamide nucleotide metabolic process"/>
    <property type="evidence" value="ECO:0007669"/>
    <property type="project" value="UniProtKB-UniRule"/>
</dbReference>
<accession>A0A0C3KM86</accession>
<dbReference type="EC" id="4.2.1.93" evidence="7"/>
<feature type="binding site" evidence="7">
    <location>
        <position position="111"/>
    </location>
    <ligand>
        <name>(6S)-NADPHX</name>
        <dbReference type="ChEBI" id="CHEBI:64076"/>
    </ligand>
</feature>
<dbReference type="PANTHER" id="PTHR12592">
    <property type="entry name" value="ATP-DEPENDENT (S)-NAD(P)H-HYDRATE DEHYDRATASE FAMILY MEMBER"/>
    <property type="match status" value="1"/>
</dbReference>
<evidence type="ECO:0000256" key="2">
    <source>
        <dbReference type="ARBA" id="ARBA00022840"/>
    </source>
</evidence>
<comment type="similarity">
    <text evidence="7">Belongs to the NnrD/CARKD family.</text>
</comment>
<comment type="catalytic activity">
    <reaction evidence="7">
        <text>(6S)-NADHX + ATP = ADP + phosphate + NADH + H(+)</text>
        <dbReference type="Rhea" id="RHEA:19017"/>
        <dbReference type="ChEBI" id="CHEBI:15378"/>
        <dbReference type="ChEBI" id="CHEBI:30616"/>
        <dbReference type="ChEBI" id="CHEBI:43474"/>
        <dbReference type="ChEBI" id="CHEBI:57945"/>
        <dbReference type="ChEBI" id="CHEBI:64074"/>
        <dbReference type="ChEBI" id="CHEBI:456216"/>
        <dbReference type="EC" id="4.2.1.93"/>
    </reaction>
</comment>
<keyword evidence="4 7" id="KW-0520">NAD</keyword>
<evidence type="ECO:0000256" key="6">
    <source>
        <dbReference type="ARBA" id="ARBA00047472"/>
    </source>
</evidence>
<dbReference type="NCBIfam" id="TIGR00196">
    <property type="entry name" value="yjeF_cterm"/>
    <property type="match status" value="1"/>
</dbReference>
<dbReference type="HAMAP" id="MF_01965">
    <property type="entry name" value="NADHX_dehydratase"/>
    <property type="match status" value="1"/>
</dbReference>
<evidence type="ECO:0000256" key="7">
    <source>
        <dbReference type="HAMAP-Rule" id="MF_03157"/>
    </source>
</evidence>
<evidence type="ECO:0000256" key="3">
    <source>
        <dbReference type="ARBA" id="ARBA00022857"/>
    </source>
</evidence>
<evidence type="ECO:0000256" key="4">
    <source>
        <dbReference type="ARBA" id="ARBA00023027"/>
    </source>
</evidence>
<gene>
    <name evidence="9" type="ORF">M404DRAFT_995196</name>
</gene>
<feature type="binding site" evidence="7">
    <location>
        <position position="256"/>
    </location>
    <ligand>
        <name>(6S)-NADPHX</name>
        <dbReference type="ChEBI" id="CHEBI:64076"/>
    </ligand>
</feature>
<sequence length="343" mass="36798">MPVPRNIIEQIKQIIPPLNGTLHKGQSGRVGVLGGAMDYTGAPFFAAMSALRLGADLSHVICAPTAAQAIKSYSPDLIVHPILKEDAPQDRVKKELDSLLSRLHVLVVGPGLGREDYMQNYAKMALRLARTKAMFLVLDADALWMIGQDLSLVKGYRRAVLTPNVVEFKRLSEQAGVDPKSVPAEQRAAEVSKRLGGVVVLQKGPKDLIATDTTGEAASLDESGIRHVLDEESQKVKEVIEVDVEGGLKRCGGQGDVLSGTVGAMLAWGKCYEDGAFGDKSIPASRLPILAAVGGSMVTRTSSKRAFRVEGRGLVTQDMIPYLAKAFAENFGEDLQAGERGRL</sequence>
<dbReference type="OrthoDB" id="8110916at2759"/>
<feature type="domain" description="YjeF C-terminal" evidence="8">
    <location>
        <begin position="7"/>
        <end position="330"/>
    </location>
</feature>
<dbReference type="Proteomes" id="UP000054217">
    <property type="component" value="Unassembled WGS sequence"/>
</dbReference>
<keyword evidence="7" id="KW-0597">Phosphoprotein</keyword>
<dbReference type="GO" id="GO:0005524">
    <property type="term" value="F:ATP binding"/>
    <property type="evidence" value="ECO:0007669"/>
    <property type="project" value="UniProtKB-KW"/>
</dbReference>
<evidence type="ECO:0000313" key="9">
    <source>
        <dbReference type="EMBL" id="KIO10727.1"/>
    </source>
</evidence>
<dbReference type="InterPro" id="IPR000631">
    <property type="entry name" value="CARKD"/>
</dbReference>
<evidence type="ECO:0000256" key="5">
    <source>
        <dbReference type="ARBA" id="ARBA00023239"/>
    </source>
</evidence>
<dbReference type="HOGENOM" id="CLU_030651_0_0_1"/>
<dbReference type="PROSITE" id="PS51383">
    <property type="entry name" value="YJEF_C_3"/>
    <property type="match status" value="1"/>
</dbReference>
<dbReference type="FunCoup" id="A0A0C3KM86">
    <property type="interactions" value="20"/>
</dbReference>
<dbReference type="PROSITE" id="PS01050">
    <property type="entry name" value="YJEF_C_2"/>
    <property type="match status" value="1"/>
</dbReference>
<keyword evidence="7" id="KW-0963">Cytoplasm</keyword>
<dbReference type="STRING" id="870435.A0A0C3KM86"/>
<dbReference type="PANTHER" id="PTHR12592:SF0">
    <property type="entry name" value="ATP-DEPENDENT (S)-NAD(P)H-HYDRATE DEHYDRATASE"/>
    <property type="match status" value="1"/>
</dbReference>
<comment type="catalytic activity">
    <reaction evidence="6 7">
        <text>(6S)-NADPHX + ATP = ADP + phosphate + NADPH + H(+)</text>
        <dbReference type="Rhea" id="RHEA:32231"/>
        <dbReference type="ChEBI" id="CHEBI:15378"/>
        <dbReference type="ChEBI" id="CHEBI:30616"/>
        <dbReference type="ChEBI" id="CHEBI:43474"/>
        <dbReference type="ChEBI" id="CHEBI:57783"/>
        <dbReference type="ChEBI" id="CHEBI:64076"/>
        <dbReference type="ChEBI" id="CHEBI:456216"/>
        <dbReference type="EC" id="4.2.1.93"/>
    </reaction>
</comment>
<dbReference type="GO" id="GO:0110051">
    <property type="term" value="P:metabolite repair"/>
    <property type="evidence" value="ECO:0007669"/>
    <property type="project" value="TreeGrafter"/>
</dbReference>
<evidence type="ECO:0000259" key="8">
    <source>
        <dbReference type="PROSITE" id="PS51383"/>
    </source>
</evidence>
<dbReference type="GO" id="GO:0047453">
    <property type="term" value="F:ATP-dependent NAD(P)H-hydrate dehydratase activity"/>
    <property type="evidence" value="ECO:0007669"/>
    <property type="project" value="UniProtKB-UniRule"/>
</dbReference>
<comment type="function">
    <text evidence="7">Catalyzes the dehydration of the S-form of NAD(P)HX at the expense of ATP, which is converted to ADP. Together with NAD(P)HX epimerase, which catalyzes the epimerization of the S- and R-forms, the enzyme allows the repair of both epimers of NAD(P)HX, a damaged form of NAD(P)H that is a result of enzymatic or heat-dependent hydration.</text>
</comment>
<comment type="cofactor">
    <cofactor evidence="7">
        <name>Mg(2+)</name>
        <dbReference type="ChEBI" id="CHEBI:18420"/>
    </cofactor>
</comment>
<dbReference type="Gene3D" id="3.40.1190.20">
    <property type="match status" value="1"/>
</dbReference>
<dbReference type="Pfam" id="PF01256">
    <property type="entry name" value="Carb_kinase"/>
    <property type="match status" value="2"/>
</dbReference>
<dbReference type="GO" id="GO:0005737">
    <property type="term" value="C:cytoplasm"/>
    <property type="evidence" value="ECO:0007669"/>
    <property type="project" value="UniProtKB-SubCell"/>
</dbReference>
<proteinExistence type="inferred from homology"/>